<dbReference type="RefSeq" id="WP_115498897.1">
    <property type="nucleotide sequence ID" value="NZ_JACRTI010000011.1"/>
</dbReference>
<accession>A0A3D8HFZ1</accession>
<name>A0A3D8HFZ1_9BACT</name>
<comment type="caution">
    <text evidence="3">The sequence shown here is derived from an EMBL/GenBank/DDBJ whole genome shotgun (WGS) entry which is preliminary data.</text>
</comment>
<evidence type="ECO:0000256" key="1">
    <source>
        <dbReference type="SAM" id="SignalP"/>
    </source>
</evidence>
<reference evidence="2 5" key="2">
    <citation type="submission" date="2020-08" db="EMBL/GenBank/DDBJ databases">
        <title>Genome public.</title>
        <authorList>
            <person name="Liu C."/>
            <person name="Sun Q."/>
        </authorList>
    </citation>
    <scope>NUCLEOTIDE SEQUENCE [LARGE SCALE GENOMIC DNA]</scope>
    <source>
        <strain evidence="2 5">426_9</strain>
    </source>
</reference>
<evidence type="ECO:0000313" key="5">
    <source>
        <dbReference type="Proteomes" id="UP000629596"/>
    </source>
</evidence>
<evidence type="ECO:0000313" key="2">
    <source>
        <dbReference type="EMBL" id="MBC8601409.1"/>
    </source>
</evidence>
<feature type="chain" id="PRO_5017648797" description="Porin" evidence="1">
    <location>
        <begin position="20"/>
        <end position="407"/>
    </location>
</feature>
<dbReference type="Pfam" id="PF19577">
    <property type="entry name" value="DcaP"/>
    <property type="match status" value="1"/>
</dbReference>
<evidence type="ECO:0008006" key="6">
    <source>
        <dbReference type="Google" id="ProtNLM"/>
    </source>
</evidence>
<keyword evidence="1" id="KW-0732">Signal</keyword>
<proteinExistence type="predicted"/>
<evidence type="ECO:0000313" key="4">
    <source>
        <dbReference type="Proteomes" id="UP000256321"/>
    </source>
</evidence>
<dbReference type="Proteomes" id="UP000256321">
    <property type="component" value="Unassembled WGS sequence"/>
</dbReference>
<gene>
    <name evidence="3" type="ORF">DWU89_06845</name>
    <name evidence="2" type="ORF">H8784_06690</name>
</gene>
<feature type="signal peptide" evidence="1">
    <location>
        <begin position="1"/>
        <end position="19"/>
    </location>
</feature>
<dbReference type="EMBL" id="QREV01000011">
    <property type="protein sequence ID" value="RDU49904.1"/>
    <property type="molecule type" value="Genomic_DNA"/>
</dbReference>
<reference evidence="3 4" key="1">
    <citation type="submission" date="2018-07" db="EMBL/GenBank/DDBJ databases">
        <title>Parabacteroides acidifaciens nov. sp., isolated from human feces.</title>
        <authorList>
            <person name="Wang Y.J."/>
        </authorList>
    </citation>
    <scope>NUCLEOTIDE SEQUENCE [LARGE SCALE GENOMIC DNA]</scope>
    <source>
        <strain evidence="3 4">426-9</strain>
    </source>
</reference>
<evidence type="ECO:0000313" key="3">
    <source>
        <dbReference type="EMBL" id="RDU49904.1"/>
    </source>
</evidence>
<dbReference type="EMBL" id="JACRTI010000011">
    <property type="protein sequence ID" value="MBC8601409.1"/>
    <property type="molecule type" value="Genomic_DNA"/>
</dbReference>
<dbReference type="Proteomes" id="UP000629596">
    <property type="component" value="Unassembled WGS sequence"/>
</dbReference>
<sequence length="407" mass="45520">MKKLILLLAGICMFFPATAQKKDFTYKFYGFVRGDLFYNSRANMAPIDGNFYLFPLDKKPDPDGKDLNASPNGSFYTFTSRLGLDMTGPNVGTARTSAKIEVDFGGFSSSNTMLRVRQAYVALDWDRSQVLIGHTWHPLFGSVFPDMLNLSTGAPFQPFNRSPQLRYQYKAGKVKLTASAIWQLQYLSSGPNGMSEEYIKNSCVPEFYIGADYTSGNGWLAGAGIHLISLKPRTSSVWNEKTYKVNERMTALSYEAHVKYTGRNYTFAAKSLMASSLDHTALIGGYGISAINPDNGEQEYTPYRHSTSWVNFTYGTKWKGHFFAGYTKNLGTSDALVSPVKYGMGLDLDQLLSTNIAFSYNLPHWQIGLEYMPSTAWYGETDMASGKVVDTHSVTNHRILGLVMYYF</sequence>
<protein>
    <recommendedName>
        <fullName evidence="6">Porin</fullName>
    </recommendedName>
</protein>
<dbReference type="SUPFAM" id="SSF56935">
    <property type="entry name" value="Porins"/>
    <property type="match status" value="1"/>
</dbReference>
<organism evidence="3 4">
    <name type="scientific">Parabacteroides acidifaciens</name>
    <dbReference type="NCBI Taxonomy" id="2290935"/>
    <lineage>
        <taxon>Bacteria</taxon>
        <taxon>Pseudomonadati</taxon>
        <taxon>Bacteroidota</taxon>
        <taxon>Bacteroidia</taxon>
        <taxon>Bacteroidales</taxon>
        <taxon>Tannerellaceae</taxon>
        <taxon>Parabacteroides</taxon>
    </lineage>
</organism>
<dbReference type="InterPro" id="IPR045748">
    <property type="entry name" value="DcaP"/>
</dbReference>
<keyword evidence="5" id="KW-1185">Reference proteome</keyword>
<dbReference type="AlphaFoldDB" id="A0A3D8HFZ1"/>